<reference evidence="1" key="1">
    <citation type="submission" date="2023-05" db="EMBL/GenBank/DDBJ databases">
        <title>Complete genome sequence of Agrobacterium larrymoorei CFBP5477.</title>
        <authorList>
            <person name="Yen H.-C."/>
            <person name="Chou L."/>
            <person name="Lin Y.-C."/>
            <person name="Lai E.-M."/>
            <person name="Kuo C.-H."/>
        </authorList>
    </citation>
    <scope>NUCLEOTIDE SEQUENCE</scope>
    <source>
        <strain evidence="1">CFBP5477</strain>
    </source>
</reference>
<organism evidence="1 2">
    <name type="scientific">Agrobacterium larrymoorei</name>
    <dbReference type="NCBI Taxonomy" id="160699"/>
    <lineage>
        <taxon>Bacteria</taxon>
        <taxon>Pseudomonadati</taxon>
        <taxon>Pseudomonadota</taxon>
        <taxon>Alphaproteobacteria</taxon>
        <taxon>Hyphomicrobiales</taxon>
        <taxon>Rhizobiaceae</taxon>
        <taxon>Rhizobium/Agrobacterium group</taxon>
        <taxon>Agrobacterium</taxon>
    </lineage>
</organism>
<protein>
    <submittedName>
        <fullName evidence="1">DUF2267 domain-containing protein</fullName>
    </submittedName>
</protein>
<evidence type="ECO:0000313" key="2">
    <source>
        <dbReference type="Proteomes" id="UP000298664"/>
    </source>
</evidence>
<proteinExistence type="predicted"/>
<dbReference type="EMBL" id="CP124733">
    <property type="protein sequence ID" value="WHA39810.1"/>
    <property type="molecule type" value="Genomic_DNA"/>
</dbReference>
<sequence>MAALEKSQAGSRLMTVPEDYRNASDDFEAFLLDLRDISGLQTTHQCYTMLQGVFQVFRRRLDVADAARFVSKLPLLLGALFISDWDIAEPLRPFVQIDAMNREVKTLRHNHNVSVDDAIQCVSQALRRDMGELGLSEALRDLPPEASNFWSL</sequence>
<dbReference type="Pfam" id="PF10025">
    <property type="entry name" value="DUF2267"/>
    <property type="match status" value="1"/>
</dbReference>
<dbReference type="RefSeq" id="WP_234882898.1">
    <property type="nucleotide sequence ID" value="NZ_CP124733.1"/>
</dbReference>
<name>A0AAF0H7I2_9HYPH</name>
<dbReference type="Gene3D" id="1.10.490.110">
    <property type="entry name" value="Uncharacterized conserved protein DUF2267"/>
    <property type="match status" value="1"/>
</dbReference>
<dbReference type="InterPro" id="IPR018727">
    <property type="entry name" value="DUF2267"/>
</dbReference>
<gene>
    <name evidence="1" type="ORF">CFBP5477_008065</name>
</gene>
<dbReference type="AlphaFoldDB" id="A0AAF0H7I2"/>
<evidence type="ECO:0000313" key="1">
    <source>
        <dbReference type="EMBL" id="WHA39810.1"/>
    </source>
</evidence>
<dbReference type="Proteomes" id="UP000298664">
    <property type="component" value="Chromosome Circular"/>
</dbReference>
<accession>A0AAF0H7I2</accession>
<dbReference type="InterPro" id="IPR038282">
    <property type="entry name" value="DUF2267_sf"/>
</dbReference>